<keyword evidence="10" id="KW-0966">Cell projection</keyword>
<evidence type="ECO:0000259" key="8">
    <source>
        <dbReference type="Pfam" id="PF07559"/>
    </source>
</evidence>
<dbReference type="GO" id="GO:0009425">
    <property type="term" value="C:bacterial-type flagellum basal body"/>
    <property type="evidence" value="ECO:0007669"/>
    <property type="project" value="UniProtKB-SubCell"/>
</dbReference>
<dbReference type="NCBIfam" id="TIGR03506">
    <property type="entry name" value="FlgEFG_subfam"/>
    <property type="match status" value="1"/>
</dbReference>
<dbReference type="SUPFAM" id="SSF117143">
    <property type="entry name" value="Flagellar hook protein flgE"/>
    <property type="match status" value="1"/>
</dbReference>
<dbReference type="InterPro" id="IPR037058">
    <property type="entry name" value="Falgellar_hook_FlgE_sf"/>
</dbReference>
<feature type="domain" description="Flagellar basal body rod protein N-terminal" evidence="6">
    <location>
        <begin position="4"/>
        <end position="33"/>
    </location>
</feature>
<dbReference type="Proteomes" id="UP000183042">
    <property type="component" value="Unassembled WGS sequence"/>
</dbReference>
<evidence type="ECO:0000256" key="2">
    <source>
        <dbReference type="ARBA" id="ARBA00009677"/>
    </source>
</evidence>
<evidence type="ECO:0000313" key="13">
    <source>
        <dbReference type="Proteomes" id="UP000183042"/>
    </source>
</evidence>
<evidence type="ECO:0000259" key="6">
    <source>
        <dbReference type="Pfam" id="PF00460"/>
    </source>
</evidence>
<keyword evidence="10" id="KW-0969">Cilium</keyword>
<dbReference type="GO" id="GO:0071978">
    <property type="term" value="P:bacterial-type flagellum-dependent swarming motility"/>
    <property type="evidence" value="ECO:0007669"/>
    <property type="project" value="TreeGrafter"/>
</dbReference>
<name>A0A0P9MGM7_9PSED</name>
<dbReference type="Pfam" id="PF22692">
    <property type="entry name" value="LlgE_F_G_D1"/>
    <property type="match status" value="1"/>
</dbReference>
<comment type="subcellular location">
    <subcellularLocation>
        <location evidence="1 5">Bacterial flagellum basal body</location>
    </subcellularLocation>
</comment>
<dbReference type="EMBL" id="FNJH01000003">
    <property type="protein sequence ID" value="SDP28238.1"/>
    <property type="molecule type" value="Genomic_DNA"/>
</dbReference>
<evidence type="ECO:0000259" key="7">
    <source>
        <dbReference type="Pfam" id="PF06429"/>
    </source>
</evidence>
<comment type="caution">
    <text evidence="10">The sequence shown here is derived from an EMBL/GenBank/DDBJ whole genome shotgun (WGS) entry which is preliminary data.</text>
</comment>
<dbReference type="InterPro" id="IPR019776">
    <property type="entry name" value="Flagellar_basal_body_rod_CS"/>
</dbReference>
<evidence type="ECO:0000256" key="1">
    <source>
        <dbReference type="ARBA" id="ARBA00004117"/>
    </source>
</evidence>
<evidence type="ECO:0000313" key="12">
    <source>
        <dbReference type="Proteomes" id="UP000050411"/>
    </source>
</evidence>
<evidence type="ECO:0000256" key="3">
    <source>
        <dbReference type="ARBA" id="ARBA00019015"/>
    </source>
</evidence>
<dbReference type="InterPro" id="IPR020013">
    <property type="entry name" value="Flagellar_FlgE/F/G"/>
</dbReference>
<accession>A0A0P9MGM7</accession>
<dbReference type="RefSeq" id="WP_010428042.1">
    <property type="nucleotide sequence ID" value="NZ_FNJH01000003.1"/>
</dbReference>
<protein>
    <recommendedName>
        <fullName evidence="3 5">Flagellar hook protein FlgE</fullName>
    </recommendedName>
</protein>
<reference evidence="11 13" key="2">
    <citation type="submission" date="2016-10" db="EMBL/GenBank/DDBJ databases">
        <authorList>
            <person name="Varghese N."/>
            <person name="Submissions S."/>
        </authorList>
    </citation>
    <scope>NUCLEOTIDE SEQUENCE [LARGE SCALE GENOMIC DNA]</scope>
    <source>
        <strain evidence="11 13">DSM 14939</strain>
    </source>
</reference>
<evidence type="ECO:0000256" key="4">
    <source>
        <dbReference type="ARBA" id="ARBA00023143"/>
    </source>
</evidence>
<dbReference type="Gene3D" id="2.60.98.20">
    <property type="entry name" value="Flagellar hook protein FlgE"/>
    <property type="match status" value="1"/>
</dbReference>
<keyword evidence="4 5" id="KW-0975">Bacterial flagellum</keyword>
<evidence type="ECO:0000313" key="11">
    <source>
        <dbReference type="EMBL" id="SDP28238.1"/>
    </source>
</evidence>
<dbReference type="AlphaFoldDB" id="A0A0P9MGM7"/>
<gene>
    <name evidence="10" type="ORF">ALO92_03550</name>
    <name evidence="11" type="ORF">SAMN05216596_103418</name>
</gene>
<dbReference type="GO" id="GO:0009424">
    <property type="term" value="C:bacterial-type flagellum hook"/>
    <property type="evidence" value="ECO:0007669"/>
    <property type="project" value="TreeGrafter"/>
</dbReference>
<evidence type="ECO:0000313" key="10">
    <source>
        <dbReference type="EMBL" id="KPW83458.1"/>
    </source>
</evidence>
<proteinExistence type="inferred from homology"/>
<dbReference type="Pfam" id="PF00460">
    <property type="entry name" value="Flg_bb_rod"/>
    <property type="match status" value="1"/>
</dbReference>
<reference evidence="10 12" key="1">
    <citation type="submission" date="2015-09" db="EMBL/GenBank/DDBJ databases">
        <title>Genome announcement of multiple Pseudomonas syringae strains.</title>
        <authorList>
            <person name="Thakur S."/>
            <person name="Wang P.W."/>
            <person name="Gong Y."/>
            <person name="Weir B.S."/>
            <person name="Guttman D.S."/>
        </authorList>
    </citation>
    <scope>NUCLEOTIDE SEQUENCE [LARGE SCALE GENOMIC DNA]</scope>
    <source>
        <strain evidence="10 12">ICMP19117</strain>
    </source>
</reference>
<evidence type="ECO:0000259" key="9">
    <source>
        <dbReference type="Pfam" id="PF22692"/>
    </source>
</evidence>
<dbReference type="PANTHER" id="PTHR30435:SF1">
    <property type="entry name" value="FLAGELLAR HOOK PROTEIN FLGE"/>
    <property type="match status" value="1"/>
</dbReference>
<dbReference type="InterPro" id="IPR011491">
    <property type="entry name" value="FlgE_D2"/>
</dbReference>
<dbReference type="Pfam" id="PF06429">
    <property type="entry name" value="Flg_bbr_C"/>
    <property type="match status" value="1"/>
</dbReference>
<organism evidence="10 12">
    <name type="scientific">Pseudomonas congelans</name>
    <dbReference type="NCBI Taxonomy" id="200452"/>
    <lineage>
        <taxon>Bacteria</taxon>
        <taxon>Pseudomonadati</taxon>
        <taxon>Pseudomonadota</taxon>
        <taxon>Gammaproteobacteria</taxon>
        <taxon>Pseudomonadales</taxon>
        <taxon>Pseudomonadaceae</taxon>
        <taxon>Pseudomonas</taxon>
    </lineage>
</organism>
<dbReference type="InterPro" id="IPR053967">
    <property type="entry name" value="LlgE_F_G-like_D1"/>
</dbReference>
<keyword evidence="13" id="KW-1185">Reference proteome</keyword>
<dbReference type="NCBIfam" id="NF004238">
    <property type="entry name" value="PRK05682.1-1"/>
    <property type="match status" value="1"/>
</dbReference>
<feature type="domain" description="Flagellar basal-body/hook protein C-terminal" evidence="7">
    <location>
        <begin position="401"/>
        <end position="444"/>
    </location>
</feature>
<dbReference type="PROSITE" id="PS00588">
    <property type="entry name" value="FLAGELLA_BB_ROD"/>
    <property type="match status" value="1"/>
</dbReference>
<feature type="domain" description="Flagellar hook protein FlgE/F/G-like D1" evidence="9">
    <location>
        <begin position="85"/>
        <end position="126"/>
    </location>
</feature>
<sequence>MSFNIGLSGLYAANKSLDVTGNNIANVATTGFKSSRIEFADQYAQSIRGTSGGTSVGSGVTTAAVSQQFSQGSLTTGTGNSLDLAINGNGFFMLSNKGDSLYTRAGAFHTDKDGYVVNSSGMNLQGYNVDANGTVMVGSSGDLRVDSSNQLASPTSMITNTANLNSTSAIPTVTPFDATNSKTYNDTYSTTVFDSQGNEHRMESYFAKNGTNSWTMYSLIDGRNISNPASTVPDANNLTFDSSGSLIINTGTTPTSPSPSANVAVNADGTFKVTNWVPAIQTGTGNSATWGPNGAAGVASGIQLDMTASTQTASATGRSAQAQNGYAAGQIKDMSVDASGKLFASYTNGQSKVIGQVSLTSFANVQGLAPAGGTNWRETFSSGIPGTGAPQSGTLGYVTGQALEESNVDLTLELVNLIKAQSNYQANAKTISTQSTIMQTTIQMT</sequence>
<evidence type="ECO:0000256" key="5">
    <source>
        <dbReference type="RuleBase" id="RU362116"/>
    </source>
</evidence>
<dbReference type="InterPro" id="IPR001444">
    <property type="entry name" value="Flag_bb_rod_N"/>
</dbReference>
<comment type="function">
    <text evidence="5">A flexible structure which links the flagellar filament to the drive apparatus in the basal body.</text>
</comment>
<comment type="similarity">
    <text evidence="2 5">Belongs to the flagella basal body rod proteins family.</text>
</comment>
<feature type="domain" description="Flagellar hook protein FlgE D2" evidence="8">
    <location>
        <begin position="163"/>
        <end position="326"/>
    </location>
</feature>
<keyword evidence="10" id="KW-0282">Flagellum</keyword>
<dbReference type="PATRIC" id="fig|200452.3.peg.4237"/>
<dbReference type="InterPro" id="IPR037925">
    <property type="entry name" value="FlgE/F/G-like"/>
</dbReference>
<dbReference type="Proteomes" id="UP000050411">
    <property type="component" value="Unassembled WGS sequence"/>
</dbReference>
<dbReference type="Pfam" id="PF07559">
    <property type="entry name" value="FlgE_D2"/>
    <property type="match status" value="1"/>
</dbReference>
<dbReference type="GeneID" id="65075822"/>
<dbReference type="PANTHER" id="PTHR30435">
    <property type="entry name" value="FLAGELLAR PROTEIN"/>
    <property type="match status" value="1"/>
</dbReference>
<dbReference type="EMBL" id="LJQB01000069">
    <property type="protein sequence ID" value="KPW83458.1"/>
    <property type="molecule type" value="Genomic_DNA"/>
</dbReference>
<dbReference type="InterPro" id="IPR010930">
    <property type="entry name" value="Flg_bb/hook_C_dom"/>
</dbReference>
<dbReference type="GO" id="GO:0005829">
    <property type="term" value="C:cytosol"/>
    <property type="evidence" value="ECO:0007669"/>
    <property type="project" value="TreeGrafter"/>
</dbReference>